<organism evidence="1 2">
    <name type="scientific">candidate division CPR1 bacterium GW2011_GWC1_49_13</name>
    <dbReference type="NCBI Taxonomy" id="1618342"/>
    <lineage>
        <taxon>Bacteria</taxon>
        <taxon>candidate division CPR1</taxon>
    </lineage>
</organism>
<dbReference type="STRING" id="1618342.UY40_C0021G0003"/>
<proteinExistence type="predicted"/>
<sequence>MPMDLADFSIIIPYGLMIGGHVTPIDHQYYSPMVFNSPRDTYPVYAMADSRLVDIQPRDTDRGREYRMVFSILRLRVGN</sequence>
<dbReference type="Proteomes" id="UP000034119">
    <property type="component" value="Unassembled WGS sequence"/>
</dbReference>
<name>A0A0G1YG61_9BACT</name>
<dbReference type="EMBL" id="LCPW01000021">
    <property type="protein sequence ID" value="KKW05394.1"/>
    <property type="molecule type" value="Genomic_DNA"/>
</dbReference>
<evidence type="ECO:0000313" key="2">
    <source>
        <dbReference type="Proteomes" id="UP000034119"/>
    </source>
</evidence>
<evidence type="ECO:0000313" key="1">
    <source>
        <dbReference type="EMBL" id="KKW05394.1"/>
    </source>
</evidence>
<dbReference type="AlphaFoldDB" id="A0A0G1YG61"/>
<accession>A0A0G1YG61</accession>
<comment type="caution">
    <text evidence="1">The sequence shown here is derived from an EMBL/GenBank/DDBJ whole genome shotgun (WGS) entry which is preliminary data.</text>
</comment>
<reference evidence="1 2" key="1">
    <citation type="journal article" date="2015" name="Nature">
        <title>rRNA introns, odd ribosomes, and small enigmatic genomes across a large radiation of phyla.</title>
        <authorList>
            <person name="Brown C.T."/>
            <person name="Hug L.A."/>
            <person name="Thomas B.C."/>
            <person name="Sharon I."/>
            <person name="Castelle C.J."/>
            <person name="Singh A."/>
            <person name="Wilkins M.J."/>
            <person name="Williams K.H."/>
            <person name="Banfield J.F."/>
        </authorList>
    </citation>
    <scope>NUCLEOTIDE SEQUENCE [LARGE SCALE GENOMIC DNA]</scope>
</reference>
<protein>
    <submittedName>
        <fullName evidence="1">Uncharacterized protein</fullName>
    </submittedName>
</protein>
<gene>
    <name evidence="1" type="ORF">UY40_C0021G0003</name>
</gene>